<dbReference type="AlphaFoldDB" id="A0AAE3DI12"/>
<feature type="domain" description="Peptidase M24" evidence="1">
    <location>
        <begin position="3"/>
        <end position="217"/>
    </location>
</feature>
<evidence type="ECO:0000259" key="1">
    <source>
        <dbReference type="Pfam" id="PF00557"/>
    </source>
</evidence>
<dbReference type="InterPro" id="IPR050659">
    <property type="entry name" value="Peptidase_M24B"/>
</dbReference>
<evidence type="ECO:0000313" key="3">
    <source>
        <dbReference type="Proteomes" id="UP001199424"/>
    </source>
</evidence>
<gene>
    <name evidence="2" type="ORF">LKD31_04995</name>
</gene>
<dbReference type="InterPro" id="IPR036005">
    <property type="entry name" value="Creatinase/aminopeptidase-like"/>
</dbReference>
<keyword evidence="3" id="KW-1185">Reference proteome</keyword>
<dbReference type="GO" id="GO:0004177">
    <property type="term" value="F:aminopeptidase activity"/>
    <property type="evidence" value="ECO:0007669"/>
    <property type="project" value="UniProtKB-KW"/>
</dbReference>
<evidence type="ECO:0000313" key="2">
    <source>
        <dbReference type="EMBL" id="MCC2136369.1"/>
    </source>
</evidence>
<proteinExistence type="predicted"/>
<dbReference type="RefSeq" id="WP_308448873.1">
    <property type="nucleotide sequence ID" value="NZ_JAJEQC010000004.1"/>
</dbReference>
<keyword evidence="2" id="KW-0031">Aminopeptidase</keyword>
<organism evidence="2 3">
    <name type="scientific">Hominenteromicrobium mulieris</name>
    <dbReference type="NCBI Taxonomy" id="2885357"/>
    <lineage>
        <taxon>Bacteria</taxon>
        <taxon>Bacillati</taxon>
        <taxon>Bacillota</taxon>
        <taxon>Clostridia</taxon>
        <taxon>Eubacteriales</taxon>
        <taxon>Oscillospiraceae</taxon>
        <taxon>Hominenteromicrobium</taxon>
    </lineage>
</organism>
<keyword evidence="2" id="KW-0378">Hydrolase</keyword>
<dbReference type="Gene3D" id="3.90.230.10">
    <property type="entry name" value="Creatinase/methionine aminopeptidase superfamily"/>
    <property type="match status" value="1"/>
</dbReference>
<dbReference type="PANTHER" id="PTHR46112">
    <property type="entry name" value="AMINOPEPTIDASE"/>
    <property type="match status" value="1"/>
</dbReference>
<dbReference type="Pfam" id="PF00557">
    <property type="entry name" value="Peptidase_M24"/>
    <property type="match status" value="1"/>
</dbReference>
<dbReference type="PANTHER" id="PTHR46112:SF2">
    <property type="entry name" value="XAA-PRO AMINOPEPTIDASE P-RELATED"/>
    <property type="match status" value="1"/>
</dbReference>
<comment type="caution">
    <text evidence="2">The sequence shown here is derived from an EMBL/GenBank/DDBJ whole genome shotgun (WGS) entry which is preliminary data.</text>
</comment>
<dbReference type="Proteomes" id="UP001199424">
    <property type="component" value="Unassembled WGS sequence"/>
</dbReference>
<reference evidence="2" key="1">
    <citation type="submission" date="2021-10" db="EMBL/GenBank/DDBJ databases">
        <title>Anaerobic single-cell dispensing facilitates the cultivation of human gut bacteria.</title>
        <authorList>
            <person name="Afrizal A."/>
        </authorList>
    </citation>
    <scope>NUCLEOTIDE SEQUENCE</scope>
    <source>
        <strain evidence="2">CLA-AA-H250</strain>
    </source>
</reference>
<name>A0AAE3DI12_9FIRM</name>
<keyword evidence="2" id="KW-0645">Protease</keyword>
<sequence>MTIHEMQNLNRATIEHASKVIVPGMTLIELRKLCEEYMLSHGADSFWYWDVGAFVFAGDKTTVSVSGREYKTDDHIIEPNDIITIDLSPQSNCIWGDYARTLIVENGKIVKDVEQIQNDEWRNGLKMEVYLHEAMLGFVNENTNFEALFYYINDQIKARGYVNLDFLGNLGHSIVKDKKHRIYIEKGNTEKLSAVEAFTFEPHISLPGSLYGYKKENIYGFNGGVLTEL</sequence>
<dbReference type="EMBL" id="JAJEQC010000004">
    <property type="protein sequence ID" value="MCC2136369.1"/>
    <property type="molecule type" value="Genomic_DNA"/>
</dbReference>
<dbReference type="SUPFAM" id="SSF55920">
    <property type="entry name" value="Creatinase/aminopeptidase"/>
    <property type="match status" value="1"/>
</dbReference>
<accession>A0AAE3DI12</accession>
<protein>
    <submittedName>
        <fullName evidence="2">Aminopeptidase P family protein</fullName>
    </submittedName>
</protein>
<dbReference type="InterPro" id="IPR000994">
    <property type="entry name" value="Pept_M24"/>
</dbReference>